<organism evidence="2 3">
    <name type="scientific">Hypothenemus hampei</name>
    <name type="common">Coffee berry borer</name>
    <dbReference type="NCBI Taxonomy" id="57062"/>
    <lineage>
        <taxon>Eukaryota</taxon>
        <taxon>Metazoa</taxon>
        <taxon>Ecdysozoa</taxon>
        <taxon>Arthropoda</taxon>
        <taxon>Hexapoda</taxon>
        <taxon>Insecta</taxon>
        <taxon>Pterygota</taxon>
        <taxon>Neoptera</taxon>
        <taxon>Endopterygota</taxon>
        <taxon>Coleoptera</taxon>
        <taxon>Polyphaga</taxon>
        <taxon>Cucujiformia</taxon>
        <taxon>Curculionidae</taxon>
        <taxon>Scolytinae</taxon>
        <taxon>Hypothenemus</taxon>
    </lineage>
</organism>
<dbReference type="Proteomes" id="UP001566132">
    <property type="component" value="Unassembled WGS sequence"/>
</dbReference>
<feature type="compositionally biased region" description="Basic and acidic residues" evidence="1">
    <location>
        <begin position="25"/>
        <end position="45"/>
    </location>
</feature>
<protein>
    <submittedName>
        <fullName evidence="2">Uncharacterized protein</fullName>
    </submittedName>
</protein>
<sequence length="156" mass="18302">MASKKDKLARNEILERKRIAERLRYQRLKNDPRKQEELREKERQKYLKKKQKAPENLLKRNHNKVIAKNGHETSISKIREMMSSSEGQNEVAKNALFGDVMMQQLTNNYLKLKSRKDKLILTRAVSGSLTKNTSYGNITPIFLIQKESKKLVKCYP</sequence>
<dbReference type="AlphaFoldDB" id="A0ABD1FAK6"/>
<comment type="caution">
    <text evidence="2">The sequence shown here is derived from an EMBL/GenBank/DDBJ whole genome shotgun (WGS) entry which is preliminary data.</text>
</comment>
<reference evidence="2 3" key="1">
    <citation type="submission" date="2024-05" db="EMBL/GenBank/DDBJ databases">
        <title>Genetic variation in Jamaican populations of the coffee berry borer (Hypothenemus hampei).</title>
        <authorList>
            <person name="Errbii M."/>
            <person name="Myrie A."/>
        </authorList>
    </citation>
    <scope>NUCLEOTIDE SEQUENCE [LARGE SCALE GENOMIC DNA]</scope>
    <source>
        <strain evidence="2">JA-Hopewell-2020-01-JO</strain>
        <tissue evidence="2">Whole body</tissue>
    </source>
</reference>
<name>A0ABD1FAK6_HYPHA</name>
<proteinExistence type="predicted"/>
<gene>
    <name evidence="2" type="ORF">ABEB36_000231</name>
</gene>
<evidence type="ECO:0000256" key="1">
    <source>
        <dbReference type="SAM" id="MobiDB-lite"/>
    </source>
</evidence>
<evidence type="ECO:0000313" key="2">
    <source>
        <dbReference type="EMBL" id="KAL1516312.1"/>
    </source>
</evidence>
<dbReference type="EMBL" id="JBDJPC010000001">
    <property type="protein sequence ID" value="KAL1516312.1"/>
    <property type="molecule type" value="Genomic_DNA"/>
</dbReference>
<accession>A0ABD1FAK6</accession>
<evidence type="ECO:0000313" key="3">
    <source>
        <dbReference type="Proteomes" id="UP001566132"/>
    </source>
</evidence>
<keyword evidence="3" id="KW-1185">Reference proteome</keyword>
<feature type="region of interest" description="Disordered" evidence="1">
    <location>
        <begin position="25"/>
        <end position="61"/>
    </location>
</feature>